<comment type="caution">
    <text evidence="6">The sequence shown here is derived from an EMBL/GenBank/DDBJ whole genome shotgun (WGS) entry which is preliminary data.</text>
</comment>
<dbReference type="SMART" id="SM00044">
    <property type="entry name" value="CYCc"/>
    <property type="match status" value="1"/>
</dbReference>
<sequence>MTCPVCGTVAVPGARFCHNCGVALPAAATLPEAERRVVTVLFGDLSDFTSWSEDLDPERVSTVTDRVLAALAGAVKTFGGHVDKLTGDGIMAVFGAPVAHEDDAERAVRAALSMQRAVRRVLDDEQGGGAPLGLRVGLNTGDVVAGIQASIEYTVIGDTVNTAARLADAAAIGAVYAGVRTAAATRRVASWRQLRPLRLKGKREPVEAYELLGLLDAPGTRSGLGDEAPFVGRETEIGRVAGRLAEVIDQGQPRVLLMTAEAGIGKSRFAAEVERLAAGYDVGAGRYATHTGARVLSVKCAAFGERRRLAPLADLVRAAVGLPDGPATAVTRPVVEERLRRLGQRLSRHRPDPPPVAVDLLLALLGYADLPAAHGTVAAGPAEWSAGEPAPAADAIPAAVAELLSALAAETPLAVIVDDLHDATPETTDALGVTLSRLTGPVLVLLLGRPELVRTAGALTRVADAEVHALPPLRGADAARLLTAYLGGGRLPQADVDRLLATAQGNPFYLAELVTLLMERGALTTVLDRAPLRPTAVAPVVAPASSVVGTAERAGVSGAASRAGVAGAAGRAGVAGATEPAGVAGAAERAGVAGTAGRAGTSGSGSAGRASGTGVAGAGLPTAPNSVAAATGSVGSSGGTGVGAVPGATGTWRLVPGSLGSRLLSRDLAAVLAARIDALPPDARAALRDAAVVGDTVPAGALEALRERRAGREGRPTAVLAVELERAVEELLQRRMLHRNRDGFIFATPLMREAVYAGIGKADLADRHAALAEWAAPPPAGGRPNEAVRVGTGASGLPPAERDAFVAEHAERASALADVVSLRPDATARNVAPLGMAALGRSARRALAAGEPAQAVEYAERAARLAGESVPGGDRLVHARALLQVGRGADALAFAEKIGANAGDDVAVRAGALLVAGQAYLAQGDRARAVHSWQEALQVATRANLPGPRASAMRRLGMADFVSGRLSQASSRFAGAYQVNLDADDPRGQAWSLQNLAWVTTTRGDFAGTDAVLGRAARLFAQIDDPVGRAWLRGTTAFARLLAGRLGEARRLARVFLPFGERVGEAWAVGTLRAVEAFAAAELGELAEADREARRAYRDFVAASDDFGRGFALVVRGAVARGVGEPEHATDLLTDALGYGRRTSHPLLTGLAGTLRGFVALDRGDVAAAERDAEAVLAAVEPHNPSAPTQLGPRMLLAASRLADGDAPTAVKLLEPIAAAGAVPSVLFSRRQALARYASALLADGRTAVALDWARQAVEAPGEDVRSRVIAVRVLAEALVAAGQPVEAAEIAEEAVRLAYSTQQTSERAAAEALRDRLLRKPAEPGRGVVIRQRTADAGTGFDAGFDSIDLRDTAQPGQPLA</sequence>
<dbReference type="SUPFAM" id="SSF55073">
    <property type="entry name" value="Nucleotide cyclase"/>
    <property type="match status" value="1"/>
</dbReference>
<dbReference type="InterPro" id="IPR027417">
    <property type="entry name" value="P-loop_NTPase"/>
</dbReference>
<dbReference type="InterPro" id="IPR041664">
    <property type="entry name" value="AAA_16"/>
</dbReference>
<evidence type="ECO:0000256" key="4">
    <source>
        <dbReference type="SAM" id="MobiDB-lite"/>
    </source>
</evidence>
<evidence type="ECO:0000256" key="1">
    <source>
        <dbReference type="ARBA" id="ARBA00022741"/>
    </source>
</evidence>
<keyword evidence="7" id="KW-1185">Reference proteome</keyword>
<dbReference type="Pfam" id="PF13191">
    <property type="entry name" value="AAA_16"/>
    <property type="match status" value="1"/>
</dbReference>
<dbReference type="CDD" id="cd07302">
    <property type="entry name" value="CHD"/>
    <property type="match status" value="1"/>
</dbReference>
<dbReference type="InterPro" id="IPR001054">
    <property type="entry name" value="A/G_cyclase"/>
</dbReference>
<evidence type="ECO:0000256" key="2">
    <source>
        <dbReference type="ARBA" id="ARBA00022840"/>
    </source>
</evidence>
<dbReference type="SUPFAM" id="SSF48452">
    <property type="entry name" value="TPR-like"/>
    <property type="match status" value="3"/>
</dbReference>
<dbReference type="PANTHER" id="PTHR16305">
    <property type="entry name" value="TESTICULAR SOLUBLE ADENYLYL CYCLASE"/>
    <property type="match status" value="1"/>
</dbReference>
<dbReference type="PROSITE" id="PS50005">
    <property type="entry name" value="TPR"/>
    <property type="match status" value="1"/>
</dbReference>
<dbReference type="EMBL" id="BONW01000001">
    <property type="protein sequence ID" value="GIG85181.1"/>
    <property type="molecule type" value="Genomic_DNA"/>
</dbReference>
<dbReference type="InterPro" id="IPR011990">
    <property type="entry name" value="TPR-like_helical_dom_sf"/>
</dbReference>
<dbReference type="Gene3D" id="1.25.40.10">
    <property type="entry name" value="Tetratricopeptide repeat domain"/>
    <property type="match status" value="2"/>
</dbReference>
<evidence type="ECO:0000313" key="7">
    <source>
        <dbReference type="Proteomes" id="UP000646749"/>
    </source>
</evidence>
<evidence type="ECO:0000256" key="3">
    <source>
        <dbReference type="PROSITE-ProRule" id="PRU00339"/>
    </source>
</evidence>
<feature type="region of interest" description="Disordered" evidence="4">
    <location>
        <begin position="1341"/>
        <end position="1362"/>
    </location>
</feature>
<feature type="repeat" description="TPR" evidence="3">
    <location>
        <begin position="910"/>
        <end position="943"/>
    </location>
</feature>
<dbReference type="SUPFAM" id="SSF52540">
    <property type="entry name" value="P-loop containing nucleoside triphosphate hydrolases"/>
    <property type="match status" value="1"/>
</dbReference>
<protein>
    <recommendedName>
        <fullName evidence="5">Guanylate cyclase domain-containing protein</fullName>
    </recommendedName>
</protein>
<dbReference type="Pfam" id="PF00211">
    <property type="entry name" value="Guanylate_cyc"/>
    <property type="match status" value="1"/>
</dbReference>
<dbReference type="InterPro" id="IPR019734">
    <property type="entry name" value="TPR_rpt"/>
</dbReference>
<evidence type="ECO:0000259" key="5">
    <source>
        <dbReference type="PROSITE" id="PS50125"/>
    </source>
</evidence>
<evidence type="ECO:0000313" key="6">
    <source>
        <dbReference type="EMBL" id="GIG85181.1"/>
    </source>
</evidence>
<dbReference type="InterPro" id="IPR029787">
    <property type="entry name" value="Nucleotide_cyclase"/>
</dbReference>
<dbReference type="Gene3D" id="3.30.70.1230">
    <property type="entry name" value="Nucleotide cyclase"/>
    <property type="match status" value="1"/>
</dbReference>
<proteinExistence type="predicted"/>
<accession>A0ABQ4DRV2</accession>
<keyword evidence="1" id="KW-0547">Nucleotide-binding</keyword>
<name>A0ABQ4DRV2_9ACTN</name>
<dbReference type="Proteomes" id="UP000646749">
    <property type="component" value="Unassembled WGS sequence"/>
</dbReference>
<reference evidence="6 7" key="1">
    <citation type="submission" date="2021-01" db="EMBL/GenBank/DDBJ databases">
        <title>Whole genome shotgun sequence of Plantactinospora endophytica NBRC 110450.</title>
        <authorList>
            <person name="Komaki H."/>
            <person name="Tamura T."/>
        </authorList>
    </citation>
    <scope>NUCLEOTIDE SEQUENCE [LARGE SCALE GENOMIC DNA]</scope>
    <source>
        <strain evidence="6 7">NBRC 110450</strain>
    </source>
</reference>
<keyword evidence="3" id="KW-0802">TPR repeat</keyword>
<dbReference type="PROSITE" id="PS50125">
    <property type="entry name" value="GUANYLATE_CYCLASE_2"/>
    <property type="match status" value="1"/>
</dbReference>
<organism evidence="6 7">
    <name type="scientific">Plantactinospora endophytica</name>
    <dbReference type="NCBI Taxonomy" id="673535"/>
    <lineage>
        <taxon>Bacteria</taxon>
        <taxon>Bacillati</taxon>
        <taxon>Actinomycetota</taxon>
        <taxon>Actinomycetes</taxon>
        <taxon>Micromonosporales</taxon>
        <taxon>Micromonosporaceae</taxon>
        <taxon>Plantactinospora</taxon>
    </lineage>
</organism>
<keyword evidence="2" id="KW-0067">ATP-binding</keyword>
<dbReference type="PANTHER" id="PTHR16305:SF28">
    <property type="entry name" value="GUANYLATE CYCLASE DOMAIN-CONTAINING PROTEIN"/>
    <property type="match status" value="1"/>
</dbReference>
<gene>
    <name evidence="6" type="ORF">Pen02_01170</name>
</gene>
<feature type="domain" description="Guanylate cyclase" evidence="5">
    <location>
        <begin position="39"/>
        <end position="167"/>
    </location>
</feature>
<feature type="region of interest" description="Disordered" evidence="4">
    <location>
        <begin position="594"/>
        <end position="613"/>
    </location>
</feature>